<dbReference type="Proteomes" id="UP000681722">
    <property type="component" value="Unassembled WGS sequence"/>
</dbReference>
<dbReference type="EMBL" id="CAJNOK010005186">
    <property type="protein sequence ID" value="CAF0963216.1"/>
    <property type="molecule type" value="Genomic_DNA"/>
</dbReference>
<dbReference type="EMBL" id="CAJOBA010005190">
    <property type="protein sequence ID" value="CAF3735737.1"/>
    <property type="molecule type" value="Genomic_DNA"/>
</dbReference>
<accession>A0A814ILS3</accession>
<organism evidence="3 6">
    <name type="scientific">Didymodactylos carnosus</name>
    <dbReference type="NCBI Taxonomy" id="1234261"/>
    <lineage>
        <taxon>Eukaryota</taxon>
        <taxon>Metazoa</taxon>
        <taxon>Spiralia</taxon>
        <taxon>Gnathifera</taxon>
        <taxon>Rotifera</taxon>
        <taxon>Eurotatoria</taxon>
        <taxon>Bdelloidea</taxon>
        <taxon>Philodinida</taxon>
        <taxon>Philodinidae</taxon>
        <taxon>Didymodactylos</taxon>
    </lineage>
</organism>
<keyword evidence="6" id="KW-1185">Reference proteome</keyword>
<dbReference type="Proteomes" id="UP000677228">
    <property type="component" value="Unassembled WGS sequence"/>
</dbReference>
<dbReference type="Proteomes" id="UP000663829">
    <property type="component" value="Unassembled WGS sequence"/>
</dbReference>
<evidence type="ECO:0000313" key="3">
    <source>
        <dbReference type="EMBL" id="CAF1025247.1"/>
    </source>
</evidence>
<dbReference type="EMBL" id="CAJNOQ010003697">
    <property type="protein sequence ID" value="CAF1025247.1"/>
    <property type="molecule type" value="Genomic_DNA"/>
</dbReference>
<reference evidence="3" key="1">
    <citation type="submission" date="2021-02" db="EMBL/GenBank/DDBJ databases">
        <authorList>
            <person name="Nowell W R."/>
        </authorList>
    </citation>
    <scope>NUCLEOTIDE SEQUENCE</scope>
</reference>
<feature type="region of interest" description="Disordered" evidence="1">
    <location>
        <begin position="35"/>
        <end position="99"/>
    </location>
</feature>
<protein>
    <submittedName>
        <fullName evidence="3">Uncharacterized protein</fullName>
    </submittedName>
</protein>
<dbReference type="AlphaFoldDB" id="A0A814ILS3"/>
<dbReference type="EMBL" id="CAJOBC010003697">
    <property type="protein sequence ID" value="CAF3796466.1"/>
    <property type="molecule type" value="Genomic_DNA"/>
</dbReference>
<dbReference type="Proteomes" id="UP000682733">
    <property type="component" value="Unassembled WGS sequence"/>
</dbReference>
<comment type="caution">
    <text evidence="3">The sequence shown here is derived from an EMBL/GenBank/DDBJ whole genome shotgun (WGS) entry which is preliminary data.</text>
</comment>
<evidence type="ECO:0000313" key="5">
    <source>
        <dbReference type="EMBL" id="CAF3796466.1"/>
    </source>
</evidence>
<sequence length="99" mass="11575">MKNANDGEIHVYKNLSAEELRQLENQIKIQDVEEERRRNEALKSLNIDDLQEKSVTSRKKKKKKTGKQSQPKSNNAEAKQTEEKTQNSIHPHRLPQHFS</sequence>
<feature type="compositionally biased region" description="Basic residues" evidence="1">
    <location>
        <begin position="90"/>
        <end position="99"/>
    </location>
</feature>
<feature type="compositionally biased region" description="Basic residues" evidence="1">
    <location>
        <begin position="56"/>
        <end position="66"/>
    </location>
</feature>
<proteinExistence type="predicted"/>
<name>A0A814ILS3_9BILA</name>
<gene>
    <name evidence="3" type="ORF">GPM918_LOCUS14993</name>
    <name evidence="2" type="ORF">OVA965_LOCUS12745</name>
    <name evidence="5" type="ORF">SRO942_LOCUS14993</name>
    <name evidence="4" type="ORF">TMI583_LOCUS12745</name>
</gene>
<evidence type="ECO:0000313" key="6">
    <source>
        <dbReference type="Proteomes" id="UP000663829"/>
    </source>
</evidence>
<evidence type="ECO:0000256" key="1">
    <source>
        <dbReference type="SAM" id="MobiDB-lite"/>
    </source>
</evidence>
<evidence type="ECO:0000313" key="4">
    <source>
        <dbReference type="EMBL" id="CAF3735737.1"/>
    </source>
</evidence>
<evidence type="ECO:0000313" key="2">
    <source>
        <dbReference type="EMBL" id="CAF0963216.1"/>
    </source>
</evidence>